<feature type="compositionally biased region" description="Low complexity" evidence="1">
    <location>
        <begin position="234"/>
        <end position="252"/>
    </location>
</feature>
<feature type="region of interest" description="Disordered" evidence="1">
    <location>
        <begin position="171"/>
        <end position="274"/>
    </location>
</feature>
<evidence type="ECO:0000313" key="3">
    <source>
        <dbReference type="Proteomes" id="UP000242791"/>
    </source>
</evidence>
<feature type="compositionally biased region" description="Low complexity" evidence="1">
    <location>
        <begin position="80"/>
        <end position="90"/>
    </location>
</feature>
<accession>A0A1J9Q2D4</accession>
<evidence type="ECO:0000313" key="2">
    <source>
        <dbReference type="EMBL" id="OJD10092.1"/>
    </source>
</evidence>
<dbReference type="Proteomes" id="UP000242791">
    <property type="component" value="Unassembled WGS sequence"/>
</dbReference>
<name>A0A1J9Q2D4_9EURO</name>
<feature type="compositionally biased region" description="Polar residues" evidence="1">
    <location>
        <begin position="204"/>
        <end position="213"/>
    </location>
</feature>
<protein>
    <submittedName>
        <fullName evidence="2">Uncharacterized protein</fullName>
    </submittedName>
</protein>
<comment type="caution">
    <text evidence="2">The sequence shown here is derived from an EMBL/GenBank/DDBJ whole genome shotgun (WGS) entry which is preliminary data.</text>
</comment>
<feature type="region of interest" description="Disordered" evidence="1">
    <location>
        <begin position="63"/>
        <end position="95"/>
    </location>
</feature>
<dbReference type="VEuPathDB" id="FungiDB:ACJ73_09939"/>
<dbReference type="AlphaFoldDB" id="A0A1J9Q2D4"/>
<evidence type="ECO:0000256" key="1">
    <source>
        <dbReference type="SAM" id="MobiDB-lite"/>
    </source>
</evidence>
<dbReference type="OrthoDB" id="10497779at2759"/>
<feature type="compositionally biased region" description="Pro residues" evidence="1">
    <location>
        <begin position="214"/>
        <end position="233"/>
    </location>
</feature>
<organism evidence="2 3">
    <name type="scientific">Blastomyces percursus</name>
    <dbReference type="NCBI Taxonomy" id="1658174"/>
    <lineage>
        <taxon>Eukaryota</taxon>
        <taxon>Fungi</taxon>
        <taxon>Dikarya</taxon>
        <taxon>Ascomycota</taxon>
        <taxon>Pezizomycotina</taxon>
        <taxon>Eurotiomycetes</taxon>
        <taxon>Eurotiomycetidae</taxon>
        <taxon>Onygenales</taxon>
        <taxon>Ajellomycetaceae</taxon>
        <taxon>Blastomyces</taxon>
    </lineage>
</organism>
<reference evidence="2 3" key="1">
    <citation type="submission" date="2015-08" db="EMBL/GenBank/DDBJ databases">
        <title>Emmonsia species relationships and genome sequence.</title>
        <authorList>
            <person name="Cuomo C.A."/>
            <person name="Schwartz I.S."/>
            <person name="Kenyon C."/>
            <person name="De Hoog G.S."/>
            <person name="Govender N.P."/>
            <person name="Botha A."/>
            <person name="Moreno L."/>
            <person name="De Vries M."/>
            <person name="Munoz J.F."/>
            <person name="Stielow J.B."/>
        </authorList>
    </citation>
    <scope>NUCLEOTIDE SEQUENCE [LARGE SCALE GENOMIC DNA]</scope>
    <source>
        <strain evidence="2 3">EI222</strain>
    </source>
</reference>
<feature type="compositionally biased region" description="Low complexity" evidence="1">
    <location>
        <begin position="184"/>
        <end position="203"/>
    </location>
</feature>
<proteinExistence type="predicted"/>
<gene>
    <name evidence="2" type="ORF">ACJ73_09939</name>
</gene>
<sequence length="274" mass="29394">MNYGRDLHRQNIPLAEETVLLVHQLEAYRADSQPWTDQLTDDTLALIHCICRKYEPLFATKRPATSTAAPAGRNLRSRSRATSASAASTSPTESLAERVVYPPDWPIDRSCLNQAANRLHGLSVHLTSAPAYISGAKAFIESLPVRTIGRPLGPRVNKPRSELVISLSSSSPFVNAPRNDQAASTTEKPSTETSQSPPETSQPLTGTNLSSLRPSPPPEDTSSPPPQSRPPSEIPSSGSASPASTPSSSTESVPRYAPDVASTSIPPRNQHHAR</sequence>
<keyword evidence="3" id="KW-1185">Reference proteome</keyword>
<dbReference type="EMBL" id="LGTZ01003150">
    <property type="protein sequence ID" value="OJD10092.1"/>
    <property type="molecule type" value="Genomic_DNA"/>
</dbReference>